<protein>
    <submittedName>
        <fullName evidence="1">DUF429 domain-containing protein</fullName>
    </submittedName>
</protein>
<dbReference type="EMBL" id="JACYXI010000006">
    <property type="protein sequence ID" value="MBD8892051.1"/>
    <property type="molecule type" value="Genomic_DNA"/>
</dbReference>
<comment type="caution">
    <text evidence="1">The sequence shown here is derived from an EMBL/GenBank/DDBJ whole genome shotgun (WGS) entry which is preliminary data.</text>
</comment>
<keyword evidence="2" id="KW-1185">Reference proteome</keyword>
<evidence type="ECO:0000313" key="2">
    <source>
        <dbReference type="Proteomes" id="UP000632063"/>
    </source>
</evidence>
<accession>A0ABR9CMH3</accession>
<sequence>MSVVGVDGCRSGWIGVRLRGEAEFEAELLHYSAFSLLLEAVEDSTVLTVDMPIGLPEQIEAGGRLCEAAIRPLLAGRQSSVFSMPSRAAVYAEDYWEACRIAQATSRPSRKVSKQGFMLFPKVREIDALMMPGLESKIYEVHSELAFWRLNGGRAMSLPKKVKSRASGPGLDQRRDLLMSHGFTAAFLDQPLPKGCGRDDLIDASANALIALRLSKGQAEPFPKDYQRDGKGLRMAIWA</sequence>
<evidence type="ECO:0000313" key="1">
    <source>
        <dbReference type="EMBL" id="MBD8892051.1"/>
    </source>
</evidence>
<dbReference type="RefSeq" id="WP_192148179.1">
    <property type="nucleotide sequence ID" value="NZ_JACYXI010000006.1"/>
</dbReference>
<gene>
    <name evidence="1" type="ORF">IG616_10855</name>
</gene>
<organism evidence="1 2">
    <name type="scientific">Roseibium litorale</name>
    <dbReference type="NCBI Taxonomy" id="2803841"/>
    <lineage>
        <taxon>Bacteria</taxon>
        <taxon>Pseudomonadati</taxon>
        <taxon>Pseudomonadota</taxon>
        <taxon>Alphaproteobacteria</taxon>
        <taxon>Hyphomicrobiales</taxon>
        <taxon>Stappiaceae</taxon>
        <taxon>Roseibium</taxon>
    </lineage>
</organism>
<dbReference type="Pfam" id="PF04250">
    <property type="entry name" value="DUF429"/>
    <property type="match status" value="1"/>
</dbReference>
<proteinExistence type="predicted"/>
<reference evidence="1 2" key="2">
    <citation type="journal article" date="2021" name="Int. J. Syst. Evol. Microbiol.">
        <title>Roseibium litorale sp. nov., isolated from a tidal flat sediment and proposal for the reclassification of Labrenzia polysiphoniae as Roseibium polysiphoniae comb. nov.</title>
        <authorList>
            <person name="Liu Y."/>
            <person name="Pei T."/>
            <person name="Du J."/>
            <person name="Chao M."/>
            <person name="Deng M.R."/>
            <person name="Zhu H."/>
        </authorList>
    </citation>
    <scope>NUCLEOTIDE SEQUENCE [LARGE SCALE GENOMIC DNA]</scope>
    <source>
        <strain evidence="1 2">4C16A</strain>
    </source>
</reference>
<reference evidence="2" key="1">
    <citation type="submission" date="2020-09" db="EMBL/GenBank/DDBJ databases">
        <title>The genome sequence of strain Labrenzia suaedae 4C16A.</title>
        <authorList>
            <person name="Liu Y."/>
        </authorList>
    </citation>
    <scope>NUCLEOTIDE SEQUENCE [LARGE SCALE GENOMIC DNA]</scope>
    <source>
        <strain evidence="2">4C16A</strain>
    </source>
</reference>
<dbReference type="InterPro" id="IPR007362">
    <property type="entry name" value="DUF429"/>
</dbReference>
<name>A0ABR9CMH3_9HYPH</name>
<dbReference type="Proteomes" id="UP000632063">
    <property type="component" value="Unassembled WGS sequence"/>
</dbReference>